<accession>A0A498MFM1</accession>
<protein>
    <submittedName>
        <fullName evidence="1">Uncharacterized protein</fullName>
    </submittedName>
</protein>
<name>A0A498MFM1_LABRO</name>
<proteinExistence type="predicted"/>
<comment type="caution">
    <text evidence="1">The sequence shown here is derived from an EMBL/GenBank/DDBJ whole genome shotgun (WGS) entry which is preliminary data.</text>
</comment>
<reference evidence="1 2" key="1">
    <citation type="submission" date="2018-03" db="EMBL/GenBank/DDBJ databases">
        <title>Draft genome sequence of Rohu Carp (Labeo rohita).</title>
        <authorList>
            <person name="Das P."/>
            <person name="Kushwaha B."/>
            <person name="Joshi C.G."/>
            <person name="Kumar D."/>
            <person name="Nagpure N.S."/>
            <person name="Sahoo L."/>
            <person name="Das S.P."/>
            <person name="Bit A."/>
            <person name="Patnaik S."/>
            <person name="Meher P.K."/>
            <person name="Jayasankar P."/>
            <person name="Koringa P.G."/>
            <person name="Patel N.V."/>
            <person name="Hinsu A.T."/>
            <person name="Kumar R."/>
            <person name="Pandey M."/>
            <person name="Agarwal S."/>
            <person name="Srivastava S."/>
            <person name="Singh M."/>
            <person name="Iquebal M.A."/>
            <person name="Jaiswal S."/>
            <person name="Angadi U.B."/>
            <person name="Kumar N."/>
            <person name="Raza M."/>
            <person name="Shah T.M."/>
            <person name="Rai A."/>
            <person name="Jena J.K."/>
        </authorList>
    </citation>
    <scope>NUCLEOTIDE SEQUENCE [LARGE SCALE GENOMIC DNA]</scope>
    <source>
        <strain evidence="1">DASCIFA01</strain>
        <tissue evidence="1">Testis</tissue>
    </source>
</reference>
<evidence type="ECO:0000313" key="2">
    <source>
        <dbReference type="Proteomes" id="UP000290572"/>
    </source>
</evidence>
<dbReference type="Proteomes" id="UP000290572">
    <property type="component" value="Unassembled WGS sequence"/>
</dbReference>
<dbReference type="AlphaFoldDB" id="A0A498MFM1"/>
<evidence type="ECO:0000313" key="1">
    <source>
        <dbReference type="EMBL" id="RXN18164.1"/>
    </source>
</evidence>
<gene>
    <name evidence="1" type="ORF">ROHU_007803</name>
</gene>
<organism evidence="1 2">
    <name type="scientific">Labeo rohita</name>
    <name type="common">Indian major carp</name>
    <name type="synonym">Cyprinus rohita</name>
    <dbReference type="NCBI Taxonomy" id="84645"/>
    <lineage>
        <taxon>Eukaryota</taxon>
        <taxon>Metazoa</taxon>
        <taxon>Chordata</taxon>
        <taxon>Craniata</taxon>
        <taxon>Vertebrata</taxon>
        <taxon>Euteleostomi</taxon>
        <taxon>Actinopterygii</taxon>
        <taxon>Neopterygii</taxon>
        <taxon>Teleostei</taxon>
        <taxon>Ostariophysi</taxon>
        <taxon>Cypriniformes</taxon>
        <taxon>Cyprinidae</taxon>
        <taxon>Labeoninae</taxon>
        <taxon>Labeonini</taxon>
        <taxon>Labeo</taxon>
    </lineage>
</organism>
<keyword evidence="2" id="KW-1185">Reference proteome</keyword>
<dbReference type="EMBL" id="QBIY01012723">
    <property type="protein sequence ID" value="RXN18164.1"/>
    <property type="molecule type" value="Genomic_DNA"/>
</dbReference>
<sequence>MHNFLFLSSASTVRNRSCHICEDTERKNLKTLTEDVLYASIDHGNISPNRPVRDVDDNDCDYAVVKLPQNTTNTVKHTITEDSSDDYVLMG</sequence>